<comment type="caution">
    <text evidence="2">The sequence shown here is derived from an EMBL/GenBank/DDBJ whole genome shotgun (WGS) entry which is preliminary data.</text>
</comment>
<dbReference type="SUPFAM" id="SSF140860">
    <property type="entry name" value="Pseudo ankyrin repeat-like"/>
    <property type="match status" value="1"/>
</dbReference>
<evidence type="ECO:0000256" key="1">
    <source>
        <dbReference type="SAM" id="MobiDB-lite"/>
    </source>
</evidence>
<protein>
    <recommendedName>
        <fullName evidence="4">Ankyrin repeat domain-containing protein</fullName>
    </recommendedName>
</protein>
<dbReference type="AlphaFoldDB" id="A0AAD3DRD1"/>
<reference evidence="2 3" key="1">
    <citation type="journal article" date="2021" name="Sci. Rep.">
        <title>Genome sequencing of the multicellular alga Astrephomene provides insights into convergent evolution of germ-soma differentiation.</title>
        <authorList>
            <person name="Yamashita S."/>
            <person name="Yamamoto K."/>
            <person name="Matsuzaki R."/>
            <person name="Suzuki S."/>
            <person name="Yamaguchi H."/>
            <person name="Hirooka S."/>
            <person name="Minakuchi Y."/>
            <person name="Miyagishima S."/>
            <person name="Kawachi M."/>
            <person name="Toyoda A."/>
            <person name="Nozaki H."/>
        </authorList>
    </citation>
    <scope>NUCLEOTIDE SEQUENCE [LARGE SCALE GENOMIC DNA]</scope>
    <source>
        <strain evidence="2 3">NIES-4017</strain>
    </source>
</reference>
<dbReference type="Proteomes" id="UP001054857">
    <property type="component" value="Unassembled WGS sequence"/>
</dbReference>
<evidence type="ECO:0008006" key="4">
    <source>
        <dbReference type="Google" id="ProtNLM"/>
    </source>
</evidence>
<accession>A0AAD3DRD1</accession>
<evidence type="ECO:0000313" key="2">
    <source>
        <dbReference type="EMBL" id="GFR44521.1"/>
    </source>
</evidence>
<organism evidence="2 3">
    <name type="scientific">Astrephomene gubernaculifera</name>
    <dbReference type="NCBI Taxonomy" id="47775"/>
    <lineage>
        <taxon>Eukaryota</taxon>
        <taxon>Viridiplantae</taxon>
        <taxon>Chlorophyta</taxon>
        <taxon>core chlorophytes</taxon>
        <taxon>Chlorophyceae</taxon>
        <taxon>CS clade</taxon>
        <taxon>Chlamydomonadales</taxon>
        <taxon>Astrephomenaceae</taxon>
        <taxon>Astrephomene</taxon>
    </lineage>
</organism>
<dbReference type="PANTHER" id="PTHR46586">
    <property type="entry name" value="ANKYRIN REPEAT-CONTAINING PROTEIN"/>
    <property type="match status" value="1"/>
</dbReference>
<feature type="region of interest" description="Disordered" evidence="1">
    <location>
        <begin position="199"/>
        <end position="218"/>
    </location>
</feature>
<dbReference type="InterPro" id="IPR052050">
    <property type="entry name" value="SecEffector_AnkRepeat"/>
</dbReference>
<name>A0AAD3DRD1_9CHLO</name>
<proteinExistence type="predicted"/>
<feature type="region of interest" description="Disordered" evidence="1">
    <location>
        <begin position="163"/>
        <end position="186"/>
    </location>
</feature>
<gene>
    <name evidence="2" type="ORF">Agub_g5788</name>
</gene>
<feature type="compositionally biased region" description="Pro residues" evidence="1">
    <location>
        <begin position="202"/>
        <end position="211"/>
    </location>
</feature>
<evidence type="ECO:0000313" key="3">
    <source>
        <dbReference type="Proteomes" id="UP001054857"/>
    </source>
</evidence>
<keyword evidence="3" id="KW-1185">Reference proteome</keyword>
<dbReference type="EMBL" id="BMAR01000008">
    <property type="protein sequence ID" value="GFR44521.1"/>
    <property type="molecule type" value="Genomic_DNA"/>
</dbReference>
<dbReference type="Gene3D" id="1.25.40.20">
    <property type="entry name" value="Ankyrin repeat-containing domain"/>
    <property type="match status" value="1"/>
</dbReference>
<dbReference type="PANTHER" id="PTHR46586:SF3">
    <property type="entry name" value="ANKYRIN REPEAT-CONTAINING PROTEIN"/>
    <property type="match status" value="1"/>
</dbReference>
<sequence length="403" mass="39655">GTVALETAAEGGHYEVMRLLLQRPGPACAPTPLAFGLAARSGNIAALQLLLEAAAAAAAAGGEAGAAGGAGQQLGAAAAAAAAAATPGTSAGNTPAAAATAAASIMHPHAYLGAALCERHEPCITSTATTSTANTTTAAAAGGGGGGPTALLTATPTATSLQLGLGASSNANPPAEGRSDSNAAPAAAAAATAAAITSCPSAAPPAPPPPAAGISSPASPCPGLGGRCQDRLDVLQWLEARGCPVGDEAQRAEALSAAAMVGSRVRLEWMRARGFEWSARAFTTAAASGCIQLVEWMVKQGCPMGRRGDALLAAAANSDSAMLAALRRLGCPWSADVLPRAVCGVLPLSASGEGPGLAVRCRLRVLRWMVAHGCPVTKQAYDVARTSGRYDVAEWLKHSGLLP</sequence>
<feature type="non-terminal residue" evidence="2">
    <location>
        <position position="1"/>
    </location>
</feature>
<dbReference type="InterPro" id="IPR036770">
    <property type="entry name" value="Ankyrin_rpt-contain_sf"/>
</dbReference>